<organism evidence="6 7">
    <name type="scientific">Olea europaea subsp. europaea</name>
    <dbReference type="NCBI Taxonomy" id="158383"/>
    <lineage>
        <taxon>Eukaryota</taxon>
        <taxon>Viridiplantae</taxon>
        <taxon>Streptophyta</taxon>
        <taxon>Embryophyta</taxon>
        <taxon>Tracheophyta</taxon>
        <taxon>Spermatophyta</taxon>
        <taxon>Magnoliopsida</taxon>
        <taxon>eudicotyledons</taxon>
        <taxon>Gunneridae</taxon>
        <taxon>Pentapetalae</taxon>
        <taxon>asterids</taxon>
        <taxon>lamiids</taxon>
        <taxon>Lamiales</taxon>
        <taxon>Oleaceae</taxon>
        <taxon>Oleeae</taxon>
        <taxon>Olea</taxon>
    </lineage>
</organism>
<dbReference type="Pfam" id="PF04570">
    <property type="entry name" value="zf-FLZ"/>
    <property type="match status" value="1"/>
</dbReference>
<gene>
    <name evidence="6" type="ORF">OLEA9_A066860</name>
</gene>
<feature type="zinc finger region" description="FLZ-type" evidence="4">
    <location>
        <begin position="243"/>
        <end position="287"/>
    </location>
</feature>
<dbReference type="OrthoDB" id="1902692at2759"/>
<dbReference type="PANTHER" id="PTHR46443:SF3">
    <property type="entry name" value="PROTEIN MARD1"/>
    <property type="match status" value="1"/>
</dbReference>
<proteinExistence type="inferred from homology"/>
<keyword evidence="2" id="KW-0479">Metal-binding</keyword>
<dbReference type="GO" id="GO:0042594">
    <property type="term" value="P:response to starvation"/>
    <property type="evidence" value="ECO:0007669"/>
    <property type="project" value="EnsemblPlants"/>
</dbReference>
<protein>
    <recommendedName>
        <fullName evidence="5">FLZ-type domain-containing protein</fullName>
    </recommendedName>
</protein>
<dbReference type="PROSITE" id="PS51795">
    <property type="entry name" value="ZF_FLZ"/>
    <property type="match status" value="1"/>
</dbReference>
<dbReference type="Gramene" id="OE9A066860T1">
    <property type="protein sequence ID" value="OE9A066860C1"/>
    <property type="gene ID" value="OE9A066860"/>
</dbReference>
<dbReference type="GO" id="GO:0008270">
    <property type="term" value="F:zinc ion binding"/>
    <property type="evidence" value="ECO:0007669"/>
    <property type="project" value="UniProtKB-KW"/>
</dbReference>
<evidence type="ECO:0000256" key="3">
    <source>
        <dbReference type="ARBA" id="ARBA00022771"/>
    </source>
</evidence>
<keyword evidence="3" id="KW-0862">Zinc</keyword>
<keyword evidence="7" id="KW-1185">Reference proteome</keyword>
<dbReference type="EMBL" id="CACTIH010001816">
    <property type="protein sequence ID" value="CAA2963992.1"/>
    <property type="molecule type" value="Genomic_DNA"/>
</dbReference>
<keyword evidence="3" id="KW-0863">Zinc-finger</keyword>
<dbReference type="InterPro" id="IPR007650">
    <property type="entry name" value="Zf-FLZ_dom"/>
</dbReference>
<feature type="domain" description="FLZ-type" evidence="5">
    <location>
        <begin position="243"/>
        <end position="287"/>
    </location>
</feature>
<dbReference type="Proteomes" id="UP000594638">
    <property type="component" value="Unassembled WGS sequence"/>
</dbReference>
<dbReference type="PANTHER" id="PTHR46443">
    <property type="entry name" value="FCS-LIKE ZINC FINGER 8"/>
    <property type="match status" value="1"/>
</dbReference>
<dbReference type="InterPro" id="IPR044593">
    <property type="entry name" value="FLZ8/MARD1"/>
</dbReference>
<comment type="caution">
    <text evidence="6">The sequence shown here is derived from an EMBL/GenBank/DDBJ whole genome shotgun (WGS) entry which is preliminary data.</text>
</comment>
<dbReference type="GO" id="GO:0009744">
    <property type="term" value="P:response to sucrose"/>
    <property type="evidence" value="ECO:0007669"/>
    <property type="project" value="EnsemblPlants"/>
</dbReference>
<evidence type="ECO:0000259" key="5">
    <source>
        <dbReference type="PROSITE" id="PS51795"/>
    </source>
</evidence>
<dbReference type="AlphaFoldDB" id="A0A8S0Q9N0"/>
<dbReference type="GO" id="GO:0005783">
    <property type="term" value="C:endoplasmic reticulum"/>
    <property type="evidence" value="ECO:0007669"/>
    <property type="project" value="EnsemblPlants"/>
</dbReference>
<evidence type="ECO:0000256" key="2">
    <source>
        <dbReference type="ARBA" id="ARBA00022723"/>
    </source>
</evidence>
<evidence type="ECO:0000313" key="6">
    <source>
        <dbReference type="EMBL" id="CAA2963992.1"/>
    </source>
</evidence>
<reference evidence="6 7" key="1">
    <citation type="submission" date="2019-12" db="EMBL/GenBank/DDBJ databases">
        <authorList>
            <person name="Alioto T."/>
            <person name="Alioto T."/>
            <person name="Gomez Garrido J."/>
        </authorList>
    </citation>
    <scope>NUCLEOTIDE SEQUENCE [LARGE SCALE GENOMIC DNA]</scope>
</reference>
<evidence type="ECO:0000256" key="4">
    <source>
        <dbReference type="PROSITE-ProRule" id="PRU01131"/>
    </source>
</evidence>
<evidence type="ECO:0000256" key="1">
    <source>
        <dbReference type="ARBA" id="ARBA00009374"/>
    </source>
</evidence>
<evidence type="ECO:0000313" key="7">
    <source>
        <dbReference type="Proteomes" id="UP000594638"/>
    </source>
</evidence>
<accession>A0A8S0Q9N0</accession>
<name>A0A8S0Q9N0_OLEEU</name>
<sequence length="299" mass="32756">MADYCSLQSPKKNSRQRSSSFFISPRLFSGFVSKGIFADSESVLSPTSILDSKPFPAVKNPSGSDINTPGTAKIENRGRNWEKLDSRGLGLILIDALNDEKADSNLSKHEGRMVLFGSQLKVQVPDLPPSVISPTDSPRSPGDFGIKTRNSQVGSFSSGLSRSPVKKSPFGSLNSGVFSSLSASEIELSEDYTCVISYGPNPRTTHIFDNCIVESCCGIVKFSESRKETGFFSNRSMSYPSENFLSFCYGCKKNLGQGKDIYMYRGEKAFCSSECRHKEMMLEEGMETSESDDVYGTPS</sequence>
<dbReference type="GO" id="GO:0009749">
    <property type="term" value="P:response to glucose"/>
    <property type="evidence" value="ECO:0007669"/>
    <property type="project" value="EnsemblPlants"/>
</dbReference>
<comment type="similarity">
    <text evidence="1">Belongs to the FLZ family.</text>
</comment>